<protein>
    <submittedName>
        <fullName evidence="1">Uncharacterized protein</fullName>
    </submittedName>
</protein>
<reference evidence="1" key="1">
    <citation type="submission" date="2018-02" db="EMBL/GenBank/DDBJ databases">
        <title>Rhizophora mucronata_Transcriptome.</title>
        <authorList>
            <person name="Meera S.P."/>
            <person name="Sreeshan A."/>
            <person name="Augustine A."/>
        </authorList>
    </citation>
    <scope>NUCLEOTIDE SEQUENCE</scope>
    <source>
        <tissue evidence="1">Leaf</tissue>
    </source>
</reference>
<sequence>MNFGFQKQNNPHKEGLYFLI</sequence>
<proteinExistence type="predicted"/>
<accession>A0A2P2NTM4</accession>
<evidence type="ECO:0000313" key="1">
    <source>
        <dbReference type="EMBL" id="MBX45815.1"/>
    </source>
</evidence>
<dbReference type="AlphaFoldDB" id="A0A2P2NTM4"/>
<dbReference type="EMBL" id="GGEC01065331">
    <property type="protein sequence ID" value="MBX45815.1"/>
    <property type="molecule type" value="Transcribed_RNA"/>
</dbReference>
<name>A0A2P2NTM4_RHIMU</name>
<organism evidence="1">
    <name type="scientific">Rhizophora mucronata</name>
    <name type="common">Asiatic mangrove</name>
    <dbReference type="NCBI Taxonomy" id="61149"/>
    <lineage>
        <taxon>Eukaryota</taxon>
        <taxon>Viridiplantae</taxon>
        <taxon>Streptophyta</taxon>
        <taxon>Embryophyta</taxon>
        <taxon>Tracheophyta</taxon>
        <taxon>Spermatophyta</taxon>
        <taxon>Magnoliopsida</taxon>
        <taxon>eudicotyledons</taxon>
        <taxon>Gunneridae</taxon>
        <taxon>Pentapetalae</taxon>
        <taxon>rosids</taxon>
        <taxon>fabids</taxon>
        <taxon>Malpighiales</taxon>
        <taxon>Rhizophoraceae</taxon>
        <taxon>Rhizophora</taxon>
    </lineage>
</organism>